<accession>A0A0G0RE28</accession>
<reference evidence="1 2" key="1">
    <citation type="journal article" date="2015" name="Nature">
        <title>rRNA introns, odd ribosomes, and small enigmatic genomes across a large radiation of phyla.</title>
        <authorList>
            <person name="Brown C.T."/>
            <person name="Hug L.A."/>
            <person name="Thomas B.C."/>
            <person name="Sharon I."/>
            <person name="Castelle C.J."/>
            <person name="Singh A."/>
            <person name="Wilkins M.J."/>
            <person name="Williams K.H."/>
            <person name="Banfield J.F."/>
        </authorList>
    </citation>
    <scope>NUCLEOTIDE SEQUENCE [LARGE SCALE GENOMIC DNA]</scope>
</reference>
<dbReference type="AlphaFoldDB" id="A0A0G0RE28"/>
<name>A0A0G0RE28_9BACT</name>
<comment type="caution">
    <text evidence="1">The sequence shown here is derived from an EMBL/GenBank/DDBJ whole genome shotgun (WGS) entry which is preliminary data.</text>
</comment>
<protein>
    <submittedName>
        <fullName evidence="1">Uncharacterized protein</fullName>
    </submittedName>
</protein>
<evidence type="ECO:0000313" key="1">
    <source>
        <dbReference type="EMBL" id="KKR11927.1"/>
    </source>
</evidence>
<gene>
    <name evidence="1" type="ORF">UT39_C0002G0108</name>
</gene>
<organism evidence="1 2">
    <name type="scientific">Candidatus Woesebacteria bacterium GW2011_GWA1_39_21</name>
    <dbReference type="NCBI Taxonomy" id="1618550"/>
    <lineage>
        <taxon>Bacteria</taxon>
        <taxon>Candidatus Woeseibacteriota</taxon>
    </lineage>
</organism>
<sequence length="93" mass="10520">MSKCPLKFVEYYAKEWSGKEGEPFLGQVDGKRAVYAGFCESRRCKVTAQVSVPIESERIVGEPIVEVKNENSCKNQRLRRKLVKEGILPQSEG</sequence>
<dbReference type="Proteomes" id="UP000034246">
    <property type="component" value="Unassembled WGS sequence"/>
</dbReference>
<proteinExistence type="predicted"/>
<evidence type="ECO:0000313" key="2">
    <source>
        <dbReference type="Proteomes" id="UP000034246"/>
    </source>
</evidence>
<dbReference type="EMBL" id="LBWP01000002">
    <property type="protein sequence ID" value="KKR11927.1"/>
    <property type="molecule type" value="Genomic_DNA"/>
</dbReference>